<keyword evidence="15" id="KW-1185">Reference proteome</keyword>
<feature type="transmembrane region" description="Helical" evidence="13">
    <location>
        <begin position="90"/>
        <end position="113"/>
    </location>
</feature>
<evidence type="ECO:0000256" key="5">
    <source>
        <dbReference type="ARBA" id="ARBA00022982"/>
    </source>
</evidence>
<gene>
    <name evidence="14" type="ORF">B8V81_3936</name>
</gene>
<dbReference type="PANTHER" id="PTHR43469:SF1">
    <property type="entry name" value="SPBETA PROPHAGE-DERIVED DISULFIDE BOND FORMATION PROTEIN B"/>
    <property type="match status" value="1"/>
</dbReference>
<comment type="caution">
    <text evidence="14">The sequence shown here is derived from an EMBL/GenBank/DDBJ whole genome shotgun (WGS) entry which is preliminary data.</text>
</comment>
<dbReference type="PANTHER" id="PTHR43469">
    <property type="entry name" value="DISULFIDE FORMATION PROTEIN-RELATED"/>
    <property type="match status" value="1"/>
</dbReference>
<keyword evidence="7" id="KW-0560">Oxidoreductase</keyword>
<feature type="transmembrane region" description="Helical" evidence="13">
    <location>
        <begin position="133"/>
        <end position="156"/>
    </location>
</feature>
<dbReference type="InterPro" id="IPR012187">
    <property type="entry name" value="Disulphide_bond_form_BdbC"/>
</dbReference>
<dbReference type="SUPFAM" id="SSF158442">
    <property type="entry name" value="DsbB-like"/>
    <property type="match status" value="1"/>
</dbReference>
<evidence type="ECO:0000256" key="2">
    <source>
        <dbReference type="ARBA" id="ARBA00007602"/>
    </source>
</evidence>
<keyword evidence="10" id="KW-0143">Chaperone</keyword>
<sequence>MAEQNTDGELYEHDEPDSFDQDEDEPQGLWERYRFYCAWVVALAATLGSLYLSEVAGYMPCDLCWYQRIFMYPLAVLLGIAAYRGDRQIGVYALPLAWIGIAISFYHNLLQWFPSLSGIVPCKSGVPCNQDYLNWLGFITIPLMALTAFALILILLHVKGRRR</sequence>
<dbReference type="Gene3D" id="1.20.1550.10">
    <property type="entry name" value="DsbB-like"/>
    <property type="match status" value="1"/>
</dbReference>
<evidence type="ECO:0000256" key="1">
    <source>
        <dbReference type="ARBA" id="ARBA00004141"/>
    </source>
</evidence>
<keyword evidence="6 13" id="KW-1133">Transmembrane helix</keyword>
<keyword evidence="9" id="KW-1015">Disulfide bond</keyword>
<feature type="compositionally biased region" description="Acidic residues" evidence="12">
    <location>
        <begin position="12"/>
        <end position="24"/>
    </location>
</feature>
<dbReference type="OrthoDB" id="158402at2"/>
<keyword evidence="11" id="KW-0676">Redox-active center</keyword>
<keyword evidence="8 13" id="KW-0472">Membrane</keyword>
<dbReference type="NCBIfam" id="NF002849">
    <property type="entry name" value="PRK03113.1"/>
    <property type="match status" value="1"/>
</dbReference>
<evidence type="ECO:0000256" key="11">
    <source>
        <dbReference type="ARBA" id="ARBA00023284"/>
    </source>
</evidence>
<dbReference type="EMBL" id="NFEZ01000004">
    <property type="protein sequence ID" value="PLT45505.1"/>
    <property type="molecule type" value="Genomic_DNA"/>
</dbReference>
<comment type="similarity">
    <text evidence="2">Belongs to the DsbB family. BdbC subfamily.</text>
</comment>
<dbReference type="AlphaFoldDB" id="A0A2N5N584"/>
<evidence type="ECO:0000313" key="14">
    <source>
        <dbReference type="EMBL" id="PLT45505.1"/>
    </source>
</evidence>
<accession>A0A2N5N584</accession>
<name>A0A2N5N584_9BACL</name>
<evidence type="ECO:0000256" key="4">
    <source>
        <dbReference type="ARBA" id="ARBA00022692"/>
    </source>
</evidence>
<dbReference type="Proteomes" id="UP000234789">
    <property type="component" value="Unassembled WGS sequence"/>
</dbReference>
<dbReference type="GO" id="GO:0015035">
    <property type="term" value="F:protein-disulfide reductase activity"/>
    <property type="evidence" value="ECO:0007669"/>
    <property type="project" value="InterPro"/>
</dbReference>
<evidence type="ECO:0000256" key="12">
    <source>
        <dbReference type="SAM" id="MobiDB-lite"/>
    </source>
</evidence>
<dbReference type="RefSeq" id="WP_084137412.1">
    <property type="nucleotide sequence ID" value="NZ_BIMM01000002.1"/>
</dbReference>
<proteinExistence type="inferred from homology"/>
<dbReference type="GO" id="GO:0016020">
    <property type="term" value="C:membrane"/>
    <property type="evidence" value="ECO:0007669"/>
    <property type="project" value="UniProtKB-SubCell"/>
</dbReference>
<dbReference type="InterPro" id="IPR003752">
    <property type="entry name" value="DiS_bond_form_DsbB/BdbC"/>
</dbReference>
<evidence type="ECO:0000256" key="3">
    <source>
        <dbReference type="ARBA" id="ARBA00022448"/>
    </source>
</evidence>
<evidence type="ECO:0000256" key="8">
    <source>
        <dbReference type="ARBA" id="ARBA00023136"/>
    </source>
</evidence>
<dbReference type="InterPro" id="IPR023380">
    <property type="entry name" value="DsbB-like_sf"/>
</dbReference>
<dbReference type="Pfam" id="PF02600">
    <property type="entry name" value="DsbB"/>
    <property type="match status" value="1"/>
</dbReference>
<evidence type="ECO:0000256" key="13">
    <source>
        <dbReference type="SAM" id="Phobius"/>
    </source>
</evidence>
<evidence type="ECO:0000313" key="15">
    <source>
        <dbReference type="Proteomes" id="UP000234789"/>
    </source>
</evidence>
<evidence type="ECO:0000256" key="6">
    <source>
        <dbReference type="ARBA" id="ARBA00022989"/>
    </source>
</evidence>
<keyword evidence="3" id="KW-0813">Transport</keyword>
<reference evidence="14 15" key="1">
    <citation type="submission" date="2017-05" db="EMBL/GenBank/DDBJ databases">
        <title>Functional genome analysis of Paenibacillus pasadenensis strain R16: insights on endophytic life style and antifungal activity.</title>
        <authorList>
            <person name="Passera A."/>
            <person name="Marcolungo L."/>
            <person name="Casati P."/>
            <person name="Brasca M."/>
            <person name="Quaglino F."/>
            <person name="Delledonne M."/>
        </authorList>
    </citation>
    <scope>NUCLEOTIDE SEQUENCE [LARGE SCALE GENOMIC DNA]</scope>
    <source>
        <strain evidence="14 15">R16</strain>
    </source>
</reference>
<dbReference type="GO" id="GO:0006457">
    <property type="term" value="P:protein folding"/>
    <property type="evidence" value="ECO:0007669"/>
    <property type="project" value="InterPro"/>
</dbReference>
<feature type="region of interest" description="Disordered" evidence="12">
    <location>
        <begin position="1"/>
        <end position="24"/>
    </location>
</feature>
<comment type="subcellular location">
    <subcellularLocation>
        <location evidence="1">Membrane</location>
        <topology evidence="1">Multi-pass membrane protein</topology>
    </subcellularLocation>
</comment>
<keyword evidence="5" id="KW-0249">Electron transport</keyword>
<feature type="transmembrane region" description="Helical" evidence="13">
    <location>
        <begin position="65"/>
        <end position="83"/>
    </location>
</feature>
<protein>
    <submittedName>
        <fullName evidence="14">Disulfide bond formation protein B</fullName>
    </submittedName>
</protein>
<organism evidence="14 15">
    <name type="scientific">Paenibacillus pasadenensis</name>
    <dbReference type="NCBI Taxonomy" id="217090"/>
    <lineage>
        <taxon>Bacteria</taxon>
        <taxon>Bacillati</taxon>
        <taxon>Bacillota</taxon>
        <taxon>Bacilli</taxon>
        <taxon>Bacillales</taxon>
        <taxon>Paenibacillaceae</taxon>
        <taxon>Paenibacillus</taxon>
    </lineage>
</organism>
<evidence type="ECO:0000256" key="9">
    <source>
        <dbReference type="ARBA" id="ARBA00023157"/>
    </source>
</evidence>
<evidence type="ECO:0000256" key="7">
    <source>
        <dbReference type="ARBA" id="ARBA00023002"/>
    </source>
</evidence>
<feature type="transmembrane region" description="Helical" evidence="13">
    <location>
        <begin position="35"/>
        <end position="53"/>
    </location>
</feature>
<evidence type="ECO:0000256" key="10">
    <source>
        <dbReference type="ARBA" id="ARBA00023186"/>
    </source>
</evidence>
<dbReference type="HAMAP" id="MF_00287">
    <property type="entry name" value="BdbC"/>
    <property type="match status" value="1"/>
</dbReference>
<keyword evidence="4 13" id="KW-0812">Transmembrane</keyword>